<dbReference type="PROSITE" id="PS50093">
    <property type="entry name" value="PKD"/>
    <property type="match status" value="1"/>
</dbReference>
<proteinExistence type="predicted"/>
<dbReference type="RefSeq" id="WP_089321602.1">
    <property type="nucleotide sequence ID" value="NZ_FZOQ01000033.1"/>
</dbReference>
<keyword evidence="1" id="KW-0732">Signal</keyword>
<organism evidence="3 4">
    <name type="scientific">Pontibacter ummariensis</name>
    <dbReference type="NCBI Taxonomy" id="1610492"/>
    <lineage>
        <taxon>Bacteria</taxon>
        <taxon>Pseudomonadati</taxon>
        <taxon>Bacteroidota</taxon>
        <taxon>Cytophagia</taxon>
        <taxon>Cytophagales</taxon>
        <taxon>Hymenobacteraceae</taxon>
        <taxon>Pontibacter</taxon>
    </lineage>
</organism>
<dbReference type="OrthoDB" id="753168at2"/>
<evidence type="ECO:0000313" key="3">
    <source>
        <dbReference type="EMBL" id="SNT23249.1"/>
    </source>
</evidence>
<dbReference type="InterPro" id="IPR013783">
    <property type="entry name" value="Ig-like_fold"/>
</dbReference>
<evidence type="ECO:0000259" key="2">
    <source>
        <dbReference type="PROSITE" id="PS50093"/>
    </source>
</evidence>
<name>A0A239L0J1_9BACT</name>
<dbReference type="InterPro" id="IPR000601">
    <property type="entry name" value="PKD_dom"/>
</dbReference>
<evidence type="ECO:0000313" key="4">
    <source>
        <dbReference type="Proteomes" id="UP000198432"/>
    </source>
</evidence>
<dbReference type="AlphaFoldDB" id="A0A239L0J1"/>
<dbReference type="SUPFAM" id="SSF49299">
    <property type="entry name" value="PKD domain"/>
    <property type="match status" value="1"/>
</dbReference>
<dbReference type="Proteomes" id="UP000198432">
    <property type="component" value="Unassembled WGS sequence"/>
</dbReference>
<feature type="signal peptide" evidence="1">
    <location>
        <begin position="1"/>
        <end position="29"/>
    </location>
</feature>
<feature type="domain" description="PKD" evidence="2">
    <location>
        <begin position="57"/>
        <end position="112"/>
    </location>
</feature>
<dbReference type="InterPro" id="IPR035986">
    <property type="entry name" value="PKD_dom_sf"/>
</dbReference>
<evidence type="ECO:0000256" key="1">
    <source>
        <dbReference type="SAM" id="SignalP"/>
    </source>
</evidence>
<dbReference type="EMBL" id="FZOQ01000033">
    <property type="protein sequence ID" value="SNT23249.1"/>
    <property type="molecule type" value="Genomic_DNA"/>
</dbReference>
<keyword evidence="4" id="KW-1185">Reference proteome</keyword>
<reference evidence="4" key="1">
    <citation type="submission" date="2017-06" db="EMBL/GenBank/DDBJ databases">
        <authorList>
            <person name="Varghese N."/>
            <person name="Submissions S."/>
        </authorList>
    </citation>
    <scope>NUCLEOTIDE SEQUENCE [LARGE SCALE GENOMIC DNA]</scope>
    <source>
        <strain evidence="4">NKM1</strain>
    </source>
</reference>
<dbReference type="Pfam" id="PF18911">
    <property type="entry name" value="PKD_4"/>
    <property type="match status" value="1"/>
</dbReference>
<accession>A0A239L0J1</accession>
<gene>
    <name evidence="3" type="ORF">SAMN06296052_13327</name>
</gene>
<protein>
    <recommendedName>
        <fullName evidence="2">PKD domain-containing protein</fullName>
    </recommendedName>
</protein>
<feature type="chain" id="PRO_5013235313" description="PKD domain-containing protein" evidence="1">
    <location>
        <begin position="30"/>
        <end position="293"/>
    </location>
</feature>
<sequence length="293" mass="31368">MKFKYNTRLYTYLAAVLLGGTMVACTPDAAEEELGPKAEAAFTVTPIQGKTNTYLLSSTTENAFLYKWDKGDGFESGAQTDTAYFERKGDYTVKLMALSAGGHDTAEKTISVASNDPNGCTGAKAKLTGCDTKTWVLNPAAGALWIGSPAGDTWWASGAGDVTGRPCTFNDEFIFHKDGTYTYDNKGDLWIEDEGGAAHPADIGLSVGCHAEEELPSKYAAWGAGTHSFEIKGNKLTVKGTGAFLGMYKAGNAGTTAGPEESITYDIVELTDTRLVVKKAYDWGQWVFTFTAK</sequence>
<dbReference type="PROSITE" id="PS51257">
    <property type="entry name" value="PROKAR_LIPOPROTEIN"/>
    <property type="match status" value="1"/>
</dbReference>
<dbReference type="Gene3D" id="2.60.40.10">
    <property type="entry name" value="Immunoglobulins"/>
    <property type="match status" value="1"/>
</dbReference>